<name>A0A4S2N8J2_9PEZI</name>
<dbReference type="Pfam" id="PF05653">
    <property type="entry name" value="Mg_trans_NIPA"/>
    <property type="match status" value="1"/>
</dbReference>
<feature type="transmembrane region" description="Helical" evidence="6">
    <location>
        <begin position="156"/>
        <end position="177"/>
    </location>
</feature>
<evidence type="ECO:0000256" key="1">
    <source>
        <dbReference type="ARBA" id="ARBA00004141"/>
    </source>
</evidence>
<protein>
    <submittedName>
        <fullName evidence="7">DUF803-domain-containing protein</fullName>
    </submittedName>
</protein>
<feature type="transmembrane region" description="Helical" evidence="6">
    <location>
        <begin position="33"/>
        <end position="53"/>
    </location>
</feature>
<keyword evidence="8" id="KW-1185">Reference proteome</keyword>
<dbReference type="Proteomes" id="UP000298138">
    <property type="component" value="Unassembled WGS sequence"/>
</dbReference>
<evidence type="ECO:0000256" key="5">
    <source>
        <dbReference type="SAM" id="MobiDB-lite"/>
    </source>
</evidence>
<feature type="transmembrane region" description="Helical" evidence="6">
    <location>
        <begin position="125"/>
        <end position="144"/>
    </location>
</feature>
<evidence type="ECO:0000256" key="2">
    <source>
        <dbReference type="ARBA" id="ARBA00022692"/>
    </source>
</evidence>
<keyword evidence="2 6" id="KW-0812">Transmembrane</keyword>
<evidence type="ECO:0000256" key="4">
    <source>
        <dbReference type="ARBA" id="ARBA00023136"/>
    </source>
</evidence>
<reference evidence="7 8" key="1">
    <citation type="submission" date="2019-04" db="EMBL/GenBank/DDBJ databases">
        <title>Comparative genomics and transcriptomics to analyze fruiting body development in filamentous ascomycetes.</title>
        <authorList>
            <consortium name="DOE Joint Genome Institute"/>
            <person name="Lutkenhaus R."/>
            <person name="Traeger S."/>
            <person name="Breuer J."/>
            <person name="Kuo A."/>
            <person name="Lipzen A."/>
            <person name="Pangilinan J."/>
            <person name="Dilworth D."/>
            <person name="Sandor L."/>
            <person name="Poggeler S."/>
            <person name="Barry K."/>
            <person name="Grigoriev I.V."/>
            <person name="Nowrousian M."/>
        </authorList>
    </citation>
    <scope>NUCLEOTIDE SEQUENCE [LARGE SCALE GENOMIC DNA]</scope>
    <source>
        <strain evidence="7 8">CBS 389.68</strain>
    </source>
</reference>
<accession>A0A4S2N8J2</accession>
<keyword evidence="4 6" id="KW-0472">Membrane</keyword>
<dbReference type="InParanoid" id="A0A4S2N8J2"/>
<dbReference type="InterPro" id="IPR008521">
    <property type="entry name" value="Mg_trans_NIPA"/>
</dbReference>
<feature type="transmembrane region" description="Helical" evidence="6">
    <location>
        <begin position="59"/>
        <end position="79"/>
    </location>
</feature>
<evidence type="ECO:0000313" key="8">
    <source>
        <dbReference type="Proteomes" id="UP000298138"/>
    </source>
</evidence>
<evidence type="ECO:0000313" key="7">
    <source>
        <dbReference type="EMBL" id="TGZ85613.1"/>
    </source>
</evidence>
<dbReference type="PANTHER" id="PTHR12570:SF65">
    <property type="entry name" value="MAGNESIUM TRANSPORTER NIPA9-RELATED"/>
    <property type="match status" value="1"/>
</dbReference>
<dbReference type="InterPro" id="IPR037185">
    <property type="entry name" value="EmrE-like"/>
</dbReference>
<dbReference type="GO" id="GO:0015095">
    <property type="term" value="F:magnesium ion transmembrane transporter activity"/>
    <property type="evidence" value="ECO:0007669"/>
    <property type="project" value="InterPro"/>
</dbReference>
<keyword evidence="3 6" id="KW-1133">Transmembrane helix</keyword>
<comment type="subcellular location">
    <subcellularLocation>
        <location evidence="1">Membrane</location>
        <topology evidence="1">Multi-pass membrane protein</topology>
    </subcellularLocation>
</comment>
<dbReference type="GO" id="GO:0016020">
    <property type="term" value="C:membrane"/>
    <property type="evidence" value="ECO:0007669"/>
    <property type="project" value="UniProtKB-SubCell"/>
</dbReference>
<feature type="non-terminal residue" evidence="7">
    <location>
        <position position="274"/>
    </location>
</feature>
<evidence type="ECO:0000256" key="3">
    <source>
        <dbReference type="ARBA" id="ARBA00022989"/>
    </source>
</evidence>
<dbReference type="EMBL" id="ML220112">
    <property type="protein sequence ID" value="TGZ85613.1"/>
    <property type="molecule type" value="Genomic_DNA"/>
</dbReference>
<dbReference type="SUPFAM" id="SSF103481">
    <property type="entry name" value="Multidrug resistance efflux transporter EmrE"/>
    <property type="match status" value="1"/>
</dbReference>
<feature type="transmembrane region" description="Helical" evidence="6">
    <location>
        <begin position="220"/>
        <end position="239"/>
    </location>
</feature>
<feature type="transmembrane region" description="Helical" evidence="6">
    <location>
        <begin position="88"/>
        <end position="105"/>
    </location>
</feature>
<dbReference type="OrthoDB" id="165382at2759"/>
<evidence type="ECO:0000256" key="6">
    <source>
        <dbReference type="SAM" id="Phobius"/>
    </source>
</evidence>
<dbReference type="PANTHER" id="PTHR12570">
    <property type="match status" value="1"/>
</dbReference>
<sequence length="274" mass="30062">MGNGNGAGKRNTAEEDDDEGKTKPDTSYIHSPLWWLGLILMFFGECGNFLAYGFAPASIVSPLGVVALVSNCVIAPVMLKEPFRARDAVGVLVSIAGAVTVVWSAEKEEVKLGPDELMTAISQPAFLIYLLATLLLLLPLLHLSRTHGYRTLLIDLLLVGIFGGYTVLSTKALSSLISSSFYHIFQYPIAYLFTFILALTAILQVKYLNRALQRFDSTQVIPTQFVLFTLSVILGSAVLYRDFEGVTGERVRKFVSGCGLTFIGVWLISSRRQK</sequence>
<proteinExistence type="predicted"/>
<feature type="transmembrane region" description="Helical" evidence="6">
    <location>
        <begin position="189"/>
        <end position="208"/>
    </location>
</feature>
<feature type="region of interest" description="Disordered" evidence="5">
    <location>
        <begin position="1"/>
        <end position="25"/>
    </location>
</feature>
<dbReference type="AlphaFoldDB" id="A0A4S2N8J2"/>
<organism evidence="7 8">
    <name type="scientific">Ascodesmis nigricans</name>
    <dbReference type="NCBI Taxonomy" id="341454"/>
    <lineage>
        <taxon>Eukaryota</taxon>
        <taxon>Fungi</taxon>
        <taxon>Dikarya</taxon>
        <taxon>Ascomycota</taxon>
        <taxon>Pezizomycotina</taxon>
        <taxon>Pezizomycetes</taxon>
        <taxon>Pezizales</taxon>
        <taxon>Ascodesmidaceae</taxon>
        <taxon>Ascodesmis</taxon>
    </lineage>
</organism>
<gene>
    <name evidence="7" type="ORF">EX30DRAFT_301067</name>
</gene>
<feature type="transmembrane region" description="Helical" evidence="6">
    <location>
        <begin position="251"/>
        <end position="269"/>
    </location>
</feature>